<reference evidence="2 3" key="1">
    <citation type="journal article" date="2015" name="Nature">
        <title>rRNA introns, odd ribosomes, and small enigmatic genomes across a large radiation of phyla.</title>
        <authorList>
            <person name="Brown C.T."/>
            <person name="Hug L.A."/>
            <person name="Thomas B.C."/>
            <person name="Sharon I."/>
            <person name="Castelle C.J."/>
            <person name="Singh A."/>
            <person name="Wilkins M.J."/>
            <person name="Williams K.H."/>
            <person name="Banfield J.F."/>
        </authorList>
    </citation>
    <scope>NUCLEOTIDE SEQUENCE [LARGE SCALE GENOMIC DNA]</scope>
</reference>
<dbReference type="Pfam" id="PF09250">
    <property type="entry name" value="Prim-Pol"/>
    <property type="match status" value="1"/>
</dbReference>
<protein>
    <recommendedName>
        <fullName evidence="1">DNA primase/polymerase bifunctional N-terminal domain-containing protein</fullName>
    </recommendedName>
</protein>
<gene>
    <name evidence="2" type="ORF">UV58_C0026G0006</name>
</gene>
<organism evidence="2 3">
    <name type="scientific">Candidatus Wolfebacteria bacterium GW2011_GWC1_43_10</name>
    <dbReference type="NCBI Taxonomy" id="1619011"/>
    <lineage>
        <taxon>Bacteria</taxon>
        <taxon>Candidatus Wolfeibacteriota</taxon>
    </lineage>
</organism>
<dbReference type="EMBL" id="LCFA01000026">
    <property type="protein sequence ID" value="KKS81186.1"/>
    <property type="molecule type" value="Genomic_DNA"/>
</dbReference>
<dbReference type="AlphaFoldDB" id="A0A0G1EDR7"/>
<proteinExistence type="predicted"/>
<feature type="domain" description="DNA primase/polymerase bifunctional N-terminal" evidence="1">
    <location>
        <begin position="109"/>
        <end position="248"/>
    </location>
</feature>
<evidence type="ECO:0000259" key="1">
    <source>
        <dbReference type="Pfam" id="PF09250"/>
    </source>
</evidence>
<accession>A0A0G1EDR7</accession>
<dbReference type="InterPro" id="IPR015330">
    <property type="entry name" value="DNA_primase/pol_bifunc_N"/>
</dbReference>
<dbReference type="SUPFAM" id="SSF56747">
    <property type="entry name" value="Prim-pol domain"/>
    <property type="match status" value="1"/>
</dbReference>
<evidence type="ECO:0000313" key="3">
    <source>
        <dbReference type="Proteomes" id="UP000034810"/>
    </source>
</evidence>
<dbReference type="Proteomes" id="UP000034810">
    <property type="component" value="Unassembled WGS sequence"/>
</dbReference>
<name>A0A0G1EDR7_9BACT</name>
<comment type="caution">
    <text evidence="2">The sequence shown here is derived from an EMBL/GenBank/DDBJ whole genome shotgun (WGS) entry which is preliminary data.</text>
</comment>
<sequence length="319" mass="35723">MTQQEFEAPQPGDPIARDGESLIYLVTSVKCRYTEVIVHTVRVIHTKAFEQWERVEDNAGISFLPTDSDKLPDFNLLPIALNEQGNPKLNKHGNPIHEWTRFQREIPSAQWIHKWPNAWGIAIIGGKVSGNLYCMDFEAKDHKHGPMESIYPEWEKLVKAELIRLGYPDLFGQFPITKTMNGGIHIRWRVLGDKKLKNDKLAFAWSGDTQDGKPIANCLIEAKAEGGYALCPPSPGYEMVQGDNTQPPAVPFDLHETLVSIGVSFHSAMAIPDEPAHRSRKDVASVWGILPTDHGKTWPACGAFYEKEEKNEVDLASGC</sequence>
<evidence type="ECO:0000313" key="2">
    <source>
        <dbReference type="EMBL" id="KKS81186.1"/>
    </source>
</evidence>